<feature type="region of interest" description="Disordered" evidence="2">
    <location>
        <begin position="1204"/>
        <end position="1232"/>
    </location>
</feature>
<evidence type="ECO:0000256" key="2">
    <source>
        <dbReference type="SAM" id="MobiDB-lite"/>
    </source>
</evidence>
<evidence type="ECO:0000256" key="1">
    <source>
        <dbReference type="SAM" id="Coils"/>
    </source>
</evidence>
<dbReference type="Pfam" id="PF18013">
    <property type="entry name" value="Phage_lysozyme2"/>
    <property type="match status" value="1"/>
</dbReference>
<gene>
    <name evidence="4" type="ORF">Goe8_c00890</name>
</gene>
<dbReference type="Gene3D" id="1.10.530.10">
    <property type="match status" value="1"/>
</dbReference>
<evidence type="ECO:0000313" key="5">
    <source>
        <dbReference type="Proteomes" id="UP000317800"/>
    </source>
</evidence>
<evidence type="ECO:0000259" key="3">
    <source>
        <dbReference type="Pfam" id="PF18013"/>
    </source>
</evidence>
<feature type="compositionally biased region" description="Basic and acidic residues" evidence="2">
    <location>
        <begin position="777"/>
        <end position="788"/>
    </location>
</feature>
<dbReference type="InterPro" id="IPR041219">
    <property type="entry name" value="Phage_lysozyme2"/>
</dbReference>
<feature type="compositionally biased region" description="Basic and acidic residues" evidence="2">
    <location>
        <begin position="982"/>
        <end position="1018"/>
    </location>
</feature>
<dbReference type="Proteomes" id="UP000317800">
    <property type="component" value="Segment"/>
</dbReference>
<feature type="region of interest" description="Disordered" evidence="2">
    <location>
        <begin position="742"/>
        <end position="813"/>
    </location>
</feature>
<keyword evidence="5" id="KW-1185">Reference proteome</keyword>
<feature type="coiled-coil region" evidence="1">
    <location>
        <begin position="57"/>
        <end position="112"/>
    </location>
</feature>
<feature type="coiled-coil region" evidence="1">
    <location>
        <begin position="171"/>
        <end position="208"/>
    </location>
</feature>
<feature type="domain" description="Phage tail lysozyme" evidence="3">
    <location>
        <begin position="1076"/>
        <end position="1201"/>
    </location>
</feature>
<dbReference type="EMBL" id="MN043729">
    <property type="protein sequence ID" value="QDP42862.1"/>
    <property type="molecule type" value="Genomic_DNA"/>
</dbReference>
<protein>
    <submittedName>
        <fullName evidence="4">DNA transfer protein</fullName>
    </submittedName>
</protein>
<name>A0A516KMP2_9CAUD</name>
<evidence type="ECO:0000313" key="4">
    <source>
        <dbReference type="EMBL" id="QDP42862.1"/>
    </source>
</evidence>
<keyword evidence="1" id="KW-0175">Coiled coil</keyword>
<feature type="compositionally biased region" description="Gly residues" evidence="2">
    <location>
        <begin position="743"/>
        <end position="764"/>
    </location>
</feature>
<feature type="compositionally biased region" description="Low complexity" evidence="2">
    <location>
        <begin position="1210"/>
        <end position="1232"/>
    </location>
</feature>
<proteinExistence type="predicted"/>
<accession>A0A516KMP2</accession>
<organism evidence="4 5">
    <name type="scientific">Bacillus phage vB_BmeM-Goe8</name>
    <dbReference type="NCBI Taxonomy" id="2593638"/>
    <lineage>
        <taxon>Viruses</taxon>
        <taxon>Duplodnaviria</taxon>
        <taxon>Heunggongvirae</taxon>
        <taxon>Uroviricota</taxon>
        <taxon>Caudoviricetes</taxon>
        <taxon>Herelleviridae</taxon>
        <taxon>Bastillevirinae</taxon>
        <taxon>Goettingenvirus</taxon>
        <taxon>Goettingenvirus goe8</taxon>
    </lineage>
</organism>
<reference evidence="4 5" key="1">
    <citation type="submission" date="2019-06" db="EMBL/GenBank/DDBJ databases">
        <authorList>
            <person name="Hertel R."/>
        </authorList>
    </citation>
    <scope>NUCLEOTIDE SEQUENCE [LARGE SCALE GENOMIC DNA]</scope>
</reference>
<sequence>MAKEEFIFDVDAETSKAVSKLEKIERLMNKLNSVHIKGVDNYSTTNQKDMDKNMRSMRQLTKLYSEMNRDLTNLQAKMRKMSDGLEVPTGATQEQREEIEKLKQSIVDQTETAIKQQKKLSREYDHSLAAYREFATFQQNYSKNFKSAINSKDIFNLPSGAESFGEARKTMQSLANEAEHAASKISQVTDKIQEVNKLDRRADSLSRRGAASKYMSYQQAQSFSKDYRTSSQDYVAQREENMNAMTRIGQERRTLHEQVTAIQQNPEATNQDIDKKIAYQQSIESMDKEMDARLELNRVLNRTIKNMEGYNDRLSNGNVEVKPERGTLSGMMYERAPAIGFAASGAFAGVFGSLYGQGASLNKGIRDDVISIGQHTGMEGEQWREGIRDNALDAGLSDKLGYGGADMLAFQQNYLSNNGFEGMDDLNSAMKNQAVFSRSTGVDSATTKDFFGSMYNTGAVSGIQSKDIQDAFIGAIKQSGMEGREKDQLKALQGLVASNARGRTMTNDEVMNVMGLQSVLANSGERSLQGEQGGQLLSQLDEGIKGGFQDPMVRLVFGQGTKYQGLEGRAALRKQMDKGIADPENVENIAKYAESQSNTKAGQNEVFATFSQEKLSTDITGEQAEKIMDMYRRGELSKESIDKVMKENKDTGKAEGDKKLANYQNSHEAIDNQSESTTEKQATQLYDFGEALRVTNSALGGLNPALYASIIAVGAFTAALAASTLSLGGSSLLRGLAGKKFGGRGGGGPKGGGGGPKGGGGGGVPPIVDARGNPIQSERKGFFGRTKDTIGGWFGRNGTETPNVPKGPTPEGAPKSGFFASVKEKAGGFFGAAKEKTGGFFNAAKEKVGGWFSKGGGGGTSGAVEGAASGGLKGFLGKGGKILGKAALPLSLAIGAGEILSAEKGKKAEAIGSVGGGILGGMGGGAAAGAALGSVVPGLGTVIGGIGGSIVGGIAGSSLGGWIGSKFNSEPTKAEAATIDESQTKEKAKKEEKGNVKDQLERENTNTKDRAENKRLSNIGQERENLKLYETLLNRAEQILAQARSQNGIFGNGNGMSGGDGSGGTGAATPVTGNSNSEKAWNFFASKGMSEGAIAGIMGNLQQESQIDPTAPNGGLAQWLGPRRKDLNNYAKQTGGDVNSMETQLNFLWKELESGQYGSIDELNKLNPTEAAKYFEKHYEKAGKPMMEKRIGYANDWYNQYGNGKSPQAKTNSGTSSVNSSSNTNSSVKVNSNINVNVKGDEKTSEKLKSNKELQSIADSVQQKIYGAMGFHAIETRRA</sequence>
<feature type="region of interest" description="Disordered" evidence="2">
    <location>
        <begin position="974"/>
        <end position="1018"/>
    </location>
</feature>